<dbReference type="EMBL" id="CM031837">
    <property type="protein sequence ID" value="KAG6682516.1"/>
    <property type="molecule type" value="Genomic_DNA"/>
</dbReference>
<sequence length="69" mass="7673">MPGLVPWLLVFDSELLLSFIWLLGDVEAAESLRLEVIESYVSPYRSDDQDLKGEALRDMGSPSTGETTL</sequence>
<evidence type="ECO:0000256" key="1">
    <source>
        <dbReference type="SAM" id="SignalP"/>
    </source>
</evidence>
<protein>
    <submittedName>
        <fullName evidence="2">Uncharacterized protein</fullName>
    </submittedName>
</protein>
<keyword evidence="1" id="KW-0732">Signal</keyword>
<accession>A0A922AMS6</accession>
<organism evidence="2 3">
    <name type="scientific">Carya illinoinensis</name>
    <name type="common">Pecan</name>
    <dbReference type="NCBI Taxonomy" id="32201"/>
    <lineage>
        <taxon>Eukaryota</taxon>
        <taxon>Viridiplantae</taxon>
        <taxon>Streptophyta</taxon>
        <taxon>Embryophyta</taxon>
        <taxon>Tracheophyta</taxon>
        <taxon>Spermatophyta</taxon>
        <taxon>Magnoliopsida</taxon>
        <taxon>eudicotyledons</taxon>
        <taxon>Gunneridae</taxon>
        <taxon>Pentapetalae</taxon>
        <taxon>rosids</taxon>
        <taxon>fabids</taxon>
        <taxon>Fagales</taxon>
        <taxon>Juglandaceae</taxon>
        <taxon>Carya</taxon>
    </lineage>
</organism>
<reference evidence="2" key="1">
    <citation type="submission" date="2021-01" db="EMBL/GenBank/DDBJ databases">
        <authorList>
            <person name="Lovell J.T."/>
            <person name="Bentley N."/>
            <person name="Bhattarai G."/>
            <person name="Jenkins J.W."/>
            <person name="Sreedasyam A."/>
            <person name="Alarcon Y."/>
            <person name="Bock C."/>
            <person name="Boston L."/>
            <person name="Carlson J."/>
            <person name="Cervantes K."/>
            <person name="Clermont K."/>
            <person name="Krom N."/>
            <person name="Kubenka K."/>
            <person name="Mamidi S."/>
            <person name="Mattison C."/>
            <person name="Monteros M."/>
            <person name="Pisani C."/>
            <person name="Plott C."/>
            <person name="Rajasekar S."/>
            <person name="Rhein H.S."/>
            <person name="Rohla C."/>
            <person name="Song M."/>
            <person name="Hilaire R.S."/>
            <person name="Shu S."/>
            <person name="Wells L."/>
            <person name="Wang X."/>
            <person name="Webber J."/>
            <person name="Heerema R.J."/>
            <person name="Klein P."/>
            <person name="Conner P."/>
            <person name="Grauke L."/>
            <person name="Grimwood J."/>
            <person name="Schmutz J."/>
            <person name="Randall J.J."/>
        </authorList>
    </citation>
    <scope>NUCLEOTIDE SEQUENCE</scope>
    <source>
        <tissue evidence="2">Leaf</tissue>
    </source>
</reference>
<name>A0A922AMS6_CARIL</name>
<dbReference type="Proteomes" id="UP000811246">
    <property type="component" value="Chromosome 13"/>
</dbReference>
<dbReference type="AlphaFoldDB" id="A0A922AMS6"/>
<evidence type="ECO:0000313" key="2">
    <source>
        <dbReference type="EMBL" id="KAG6682516.1"/>
    </source>
</evidence>
<feature type="signal peptide" evidence="1">
    <location>
        <begin position="1"/>
        <end position="28"/>
    </location>
</feature>
<feature type="chain" id="PRO_5037622905" evidence="1">
    <location>
        <begin position="29"/>
        <end position="69"/>
    </location>
</feature>
<proteinExistence type="predicted"/>
<comment type="caution">
    <text evidence="2">The sequence shown here is derived from an EMBL/GenBank/DDBJ whole genome shotgun (WGS) entry which is preliminary data.</text>
</comment>
<evidence type="ECO:0000313" key="3">
    <source>
        <dbReference type="Proteomes" id="UP000811246"/>
    </source>
</evidence>
<gene>
    <name evidence="2" type="ORF">I3842_13G146300</name>
</gene>